<feature type="active site" evidence="18">
    <location>
        <position position="132"/>
    </location>
</feature>
<evidence type="ECO:0000256" key="16">
    <source>
        <dbReference type="ARBA" id="ARBA00034000"/>
    </source>
</evidence>
<comment type="function">
    <text evidence="1">Removes C-terminal D-alanyl residues from sugar-peptide cell wall precursors.</text>
</comment>
<protein>
    <recommendedName>
        <fullName evidence="5">serine-type D-Ala-D-Ala carboxypeptidase</fullName>
        <ecNumber evidence="5">3.4.16.4</ecNumber>
    </recommendedName>
</protein>
<dbReference type="GO" id="GO:0071555">
    <property type="term" value="P:cell wall organization"/>
    <property type="evidence" value="ECO:0007669"/>
    <property type="project" value="UniProtKB-KW"/>
</dbReference>
<keyword evidence="9" id="KW-0645">Protease</keyword>
<dbReference type="PANTHER" id="PTHR21581">
    <property type="entry name" value="D-ALANYL-D-ALANINE CARBOXYPEPTIDASE"/>
    <property type="match status" value="1"/>
</dbReference>
<evidence type="ECO:0000256" key="17">
    <source>
        <dbReference type="ARBA" id="ARBA00060592"/>
    </source>
</evidence>
<keyword evidence="24" id="KW-1185">Reference proteome</keyword>
<evidence type="ECO:0000313" key="23">
    <source>
        <dbReference type="EMBL" id="RKS85727.1"/>
    </source>
</evidence>
<dbReference type="GO" id="GO:0009002">
    <property type="term" value="F:serine-type D-Ala-D-Ala carboxypeptidase activity"/>
    <property type="evidence" value="ECO:0007669"/>
    <property type="project" value="UniProtKB-EC"/>
</dbReference>
<feature type="chain" id="PRO_5019718416" description="serine-type D-Ala-D-Ala carboxypeptidase" evidence="21">
    <location>
        <begin position="26"/>
        <end position="396"/>
    </location>
</feature>
<dbReference type="SMART" id="SM00936">
    <property type="entry name" value="PBP5_C"/>
    <property type="match status" value="1"/>
</dbReference>
<evidence type="ECO:0000256" key="20">
    <source>
        <dbReference type="RuleBase" id="RU004016"/>
    </source>
</evidence>
<comment type="pathway">
    <text evidence="3">Cell wall biogenesis; peptidoglycan biosynthesis.</text>
</comment>
<feature type="binding site" evidence="19">
    <location>
        <position position="235"/>
    </location>
    <ligand>
        <name>substrate</name>
    </ligand>
</feature>
<dbReference type="Pfam" id="PF07943">
    <property type="entry name" value="PBP5_C"/>
    <property type="match status" value="1"/>
</dbReference>
<organism evidence="23 24">
    <name type="scientific">Orbus hercynius</name>
    <dbReference type="NCBI Taxonomy" id="593135"/>
    <lineage>
        <taxon>Bacteria</taxon>
        <taxon>Pseudomonadati</taxon>
        <taxon>Pseudomonadota</taxon>
        <taxon>Gammaproteobacteria</taxon>
        <taxon>Orbales</taxon>
        <taxon>Orbaceae</taxon>
        <taxon>Orbus</taxon>
    </lineage>
</organism>
<comment type="catalytic activity">
    <reaction evidence="16">
        <text>Preferential cleavage: (Ac)2-L-Lys-D-Ala-|-D-Ala. Also transpeptidation of peptidyl-alanyl moieties that are N-acyl substituents of D-alanine.</text>
        <dbReference type="EC" id="3.4.16.4"/>
    </reaction>
</comment>
<feature type="active site" description="Proton acceptor" evidence="18">
    <location>
        <position position="69"/>
    </location>
</feature>
<keyword evidence="15" id="KW-0961">Cell wall biogenesis/degradation</keyword>
<dbReference type="GO" id="GO:0006508">
    <property type="term" value="P:proteolysis"/>
    <property type="evidence" value="ECO:0007669"/>
    <property type="project" value="UniProtKB-KW"/>
</dbReference>
<accession>A0A495RE23</accession>
<comment type="similarity">
    <text evidence="4 20">Belongs to the peptidase S11 family.</text>
</comment>
<dbReference type="InterPro" id="IPR015956">
    <property type="entry name" value="Peniciliin-bd_prot_C_sf"/>
</dbReference>
<evidence type="ECO:0000256" key="15">
    <source>
        <dbReference type="ARBA" id="ARBA00023316"/>
    </source>
</evidence>
<comment type="subcellular location">
    <subcellularLocation>
        <location evidence="2">Cell inner membrane</location>
        <topology evidence="2">Peripheral membrane protein</topology>
    </subcellularLocation>
</comment>
<evidence type="ECO:0000256" key="6">
    <source>
        <dbReference type="ARBA" id="ARBA00022475"/>
    </source>
</evidence>
<keyword evidence="14" id="KW-0472">Membrane</keyword>
<dbReference type="InterPro" id="IPR018044">
    <property type="entry name" value="Peptidase_S11"/>
</dbReference>
<keyword evidence="11" id="KW-0378">Hydrolase</keyword>
<evidence type="ECO:0000256" key="4">
    <source>
        <dbReference type="ARBA" id="ARBA00007164"/>
    </source>
</evidence>
<dbReference type="GO" id="GO:0005886">
    <property type="term" value="C:plasma membrane"/>
    <property type="evidence" value="ECO:0007669"/>
    <property type="project" value="UniProtKB-SubCell"/>
</dbReference>
<dbReference type="RefSeq" id="WP_121144824.1">
    <property type="nucleotide sequence ID" value="NZ_RBWY01000002.1"/>
</dbReference>
<dbReference type="Proteomes" id="UP000278542">
    <property type="component" value="Unassembled WGS sequence"/>
</dbReference>
<dbReference type="EC" id="3.4.16.4" evidence="5"/>
<keyword evidence="6" id="KW-1003">Cell membrane</keyword>
<dbReference type="InterPro" id="IPR012907">
    <property type="entry name" value="Peptidase_S11_C"/>
</dbReference>
<dbReference type="InterPro" id="IPR012338">
    <property type="entry name" value="Beta-lactam/transpept-like"/>
</dbReference>
<feature type="domain" description="Peptidase S11 D-Ala-D-Ala carboxypeptidase A C-terminal" evidence="22">
    <location>
        <begin position="285"/>
        <end position="376"/>
    </location>
</feature>
<gene>
    <name evidence="23" type="ORF">DES39_1137</name>
</gene>
<keyword evidence="10 21" id="KW-0732">Signal</keyword>
<dbReference type="PRINTS" id="PR00725">
    <property type="entry name" value="DADACBPTASE1"/>
</dbReference>
<dbReference type="OrthoDB" id="9795979at2"/>
<evidence type="ECO:0000256" key="3">
    <source>
        <dbReference type="ARBA" id="ARBA00004752"/>
    </source>
</evidence>
<evidence type="ECO:0000256" key="19">
    <source>
        <dbReference type="PIRSR" id="PIRSR618044-2"/>
    </source>
</evidence>
<evidence type="ECO:0000256" key="13">
    <source>
        <dbReference type="ARBA" id="ARBA00022984"/>
    </source>
</evidence>
<evidence type="ECO:0000259" key="22">
    <source>
        <dbReference type="SMART" id="SM00936"/>
    </source>
</evidence>
<reference evidence="23 24" key="1">
    <citation type="submission" date="2018-10" db="EMBL/GenBank/DDBJ databases">
        <title>Genomic Encyclopedia of Type Strains, Phase IV (KMG-IV): sequencing the most valuable type-strain genomes for metagenomic binning, comparative biology and taxonomic classification.</title>
        <authorList>
            <person name="Goeker M."/>
        </authorList>
    </citation>
    <scope>NUCLEOTIDE SEQUENCE [LARGE SCALE GENOMIC DNA]</scope>
    <source>
        <strain evidence="23 24">DSM 22228</strain>
    </source>
</reference>
<evidence type="ECO:0000256" key="14">
    <source>
        <dbReference type="ARBA" id="ARBA00023136"/>
    </source>
</evidence>
<dbReference type="GO" id="GO:0009252">
    <property type="term" value="P:peptidoglycan biosynthetic process"/>
    <property type="evidence" value="ECO:0007669"/>
    <property type="project" value="UniProtKB-UniPathway"/>
</dbReference>
<comment type="pathway">
    <text evidence="17">Glycan biosynthesis.</text>
</comment>
<evidence type="ECO:0000256" key="10">
    <source>
        <dbReference type="ARBA" id="ARBA00022729"/>
    </source>
</evidence>
<sequence>MKKQLSTKVKYSLAILALSISTANAEINFPIPDAPKLDAQAYILIDANSGEILADENAETRRDPASLTKMMTSYVVGEAIKSNRISENDIVTISKDAWATGNPVLKGSSLMFLKPGDQVSVADLNKGIIIQSGNDACIAMAEHVAGSQDSFVNLMNNYAQQLGLTDTHFETVHGLDAPGQYTTAKDMAFLGRALIKNLPQEYAVYKEKEFKFNNIKQTNRNGLLWDTSLNVDGIKTGHTNAAGYNLVGSAVEGNTRLISVVLGGRTFKGREEESKKLLTWGFRFFETAVPVKANKPVVSETIWYGDSNSLPLGSLDDVYVTVPRGQAADLNVTYQLNDAYLSAPLEKGAVVGNIEFTLNDKVIAQKPLVTLEAVKETGFFGRIWDYIKLKFHLWFS</sequence>
<comment type="caution">
    <text evidence="23">The sequence shown here is derived from an EMBL/GenBank/DDBJ whole genome shotgun (WGS) entry which is preliminary data.</text>
</comment>
<dbReference type="GO" id="GO:0008360">
    <property type="term" value="P:regulation of cell shape"/>
    <property type="evidence" value="ECO:0007669"/>
    <property type="project" value="UniProtKB-KW"/>
</dbReference>
<dbReference type="GO" id="GO:0008658">
    <property type="term" value="F:penicillin binding"/>
    <property type="evidence" value="ECO:0007669"/>
    <property type="project" value="UniProtKB-ARBA"/>
</dbReference>
<keyword evidence="8" id="KW-0121">Carboxypeptidase</keyword>
<dbReference type="Gene3D" id="3.40.710.10">
    <property type="entry name" value="DD-peptidase/beta-lactamase superfamily"/>
    <property type="match status" value="1"/>
</dbReference>
<dbReference type="Pfam" id="PF00768">
    <property type="entry name" value="Peptidase_S11"/>
    <property type="match status" value="1"/>
</dbReference>
<dbReference type="FunFam" id="3.40.710.10:FF:000001">
    <property type="entry name" value="D-alanyl-D-alanine serine-type carboxypeptidase"/>
    <property type="match status" value="1"/>
</dbReference>
<feature type="signal peptide" evidence="21">
    <location>
        <begin position="1"/>
        <end position="25"/>
    </location>
</feature>
<evidence type="ECO:0000256" key="12">
    <source>
        <dbReference type="ARBA" id="ARBA00022960"/>
    </source>
</evidence>
<dbReference type="InterPro" id="IPR001967">
    <property type="entry name" value="Peptidase_S11_N"/>
</dbReference>
<dbReference type="InterPro" id="IPR037167">
    <property type="entry name" value="Peptidase_S11_C_sf"/>
</dbReference>
<dbReference type="SUPFAM" id="SSF56601">
    <property type="entry name" value="beta-lactamase/transpeptidase-like"/>
    <property type="match status" value="1"/>
</dbReference>
<evidence type="ECO:0000256" key="2">
    <source>
        <dbReference type="ARBA" id="ARBA00004417"/>
    </source>
</evidence>
<dbReference type="PANTHER" id="PTHR21581:SF6">
    <property type="entry name" value="TRAFFICKING PROTEIN PARTICLE COMPLEX SUBUNIT 12"/>
    <property type="match status" value="1"/>
</dbReference>
<evidence type="ECO:0000256" key="1">
    <source>
        <dbReference type="ARBA" id="ARBA00003217"/>
    </source>
</evidence>
<evidence type="ECO:0000256" key="21">
    <source>
        <dbReference type="SAM" id="SignalP"/>
    </source>
</evidence>
<keyword evidence="12" id="KW-0133">Cell shape</keyword>
<dbReference type="Gene3D" id="2.60.410.10">
    <property type="entry name" value="D-Ala-D-Ala carboxypeptidase, C-terminal domain"/>
    <property type="match status" value="1"/>
</dbReference>
<evidence type="ECO:0000313" key="24">
    <source>
        <dbReference type="Proteomes" id="UP000278542"/>
    </source>
</evidence>
<feature type="active site" description="Acyl-ester intermediate" evidence="18">
    <location>
        <position position="66"/>
    </location>
</feature>
<dbReference type="SUPFAM" id="SSF69189">
    <property type="entry name" value="Penicillin-binding protein associated domain"/>
    <property type="match status" value="1"/>
</dbReference>
<evidence type="ECO:0000256" key="18">
    <source>
        <dbReference type="PIRSR" id="PIRSR618044-1"/>
    </source>
</evidence>
<keyword evidence="13" id="KW-0573">Peptidoglycan synthesis</keyword>
<evidence type="ECO:0000256" key="9">
    <source>
        <dbReference type="ARBA" id="ARBA00022670"/>
    </source>
</evidence>
<evidence type="ECO:0000256" key="11">
    <source>
        <dbReference type="ARBA" id="ARBA00022801"/>
    </source>
</evidence>
<dbReference type="AlphaFoldDB" id="A0A495RE23"/>
<evidence type="ECO:0000256" key="7">
    <source>
        <dbReference type="ARBA" id="ARBA00022519"/>
    </source>
</evidence>
<keyword evidence="7" id="KW-0997">Cell inner membrane</keyword>
<name>A0A495RE23_9GAMM</name>
<evidence type="ECO:0000256" key="5">
    <source>
        <dbReference type="ARBA" id="ARBA00012448"/>
    </source>
</evidence>
<evidence type="ECO:0000256" key="8">
    <source>
        <dbReference type="ARBA" id="ARBA00022645"/>
    </source>
</evidence>
<proteinExistence type="inferred from homology"/>
<dbReference type="UniPathway" id="UPA00219"/>
<dbReference type="EMBL" id="RBWY01000002">
    <property type="protein sequence ID" value="RKS85727.1"/>
    <property type="molecule type" value="Genomic_DNA"/>
</dbReference>